<proteinExistence type="predicted"/>
<name>A0AAN9LGB2_PHACN</name>
<evidence type="ECO:0000256" key="1">
    <source>
        <dbReference type="ARBA" id="ARBA00004167"/>
    </source>
</evidence>
<dbReference type="Pfam" id="PF03168">
    <property type="entry name" value="LEA_2"/>
    <property type="match status" value="1"/>
</dbReference>
<dbReference type="InterPro" id="IPR004864">
    <property type="entry name" value="LEA_2"/>
</dbReference>
<dbReference type="GO" id="GO:0005886">
    <property type="term" value="C:plasma membrane"/>
    <property type="evidence" value="ECO:0007669"/>
    <property type="project" value="TreeGrafter"/>
</dbReference>
<keyword evidence="3 5" id="KW-1133">Transmembrane helix</keyword>
<keyword evidence="2 5" id="KW-0812">Transmembrane</keyword>
<feature type="transmembrane region" description="Helical" evidence="5">
    <location>
        <begin position="68"/>
        <end position="87"/>
    </location>
</feature>
<comment type="caution">
    <text evidence="7">The sequence shown here is derived from an EMBL/GenBank/DDBJ whole genome shotgun (WGS) entry which is preliminary data.</text>
</comment>
<keyword evidence="4 5" id="KW-0472">Membrane</keyword>
<comment type="subcellular location">
    <subcellularLocation>
        <location evidence="1">Membrane</location>
        <topology evidence="1">Single-pass membrane protein</topology>
    </subcellularLocation>
</comment>
<sequence>MTSEAHSPNVYVPNVYVPIQKQEYAAPPPRPYGYKPHRRHHHGGSGICGCFSCMCCCCCSCCRCCICIILIIIIILVGIGLALYYLLKPVVPSYDLEQIDIKSFDIRKDDKLYTEVMVVVKAENPNEEIGMDYLENRFRIMYSGSELCSGQIPPFLQPGKNITKIKVELKGETEFGAQLQNRFTEDQDLGKIPLLVTVKLPIRFVIKDFVHLKKVVVNVNCSVLIDKLEPNKKPSILEKDFTYGIEF</sequence>
<evidence type="ECO:0000256" key="2">
    <source>
        <dbReference type="ARBA" id="ARBA00022692"/>
    </source>
</evidence>
<dbReference type="PANTHER" id="PTHR31234">
    <property type="entry name" value="LATE EMBRYOGENESIS ABUNDANT (LEA) HYDROXYPROLINE-RICH GLYCOPROTEIN FAMILY"/>
    <property type="match status" value="1"/>
</dbReference>
<evidence type="ECO:0000313" key="8">
    <source>
        <dbReference type="Proteomes" id="UP001374584"/>
    </source>
</evidence>
<dbReference type="PANTHER" id="PTHR31234:SF72">
    <property type="entry name" value="NDR1_HIN1-LIKE PROTEIN 6"/>
    <property type="match status" value="1"/>
</dbReference>
<evidence type="ECO:0000313" key="7">
    <source>
        <dbReference type="EMBL" id="KAK7335500.1"/>
    </source>
</evidence>
<reference evidence="7 8" key="1">
    <citation type="submission" date="2024-01" db="EMBL/GenBank/DDBJ databases">
        <title>The genomes of 5 underutilized Papilionoideae crops provide insights into root nodulation and disease resistanc.</title>
        <authorList>
            <person name="Jiang F."/>
        </authorList>
    </citation>
    <scope>NUCLEOTIDE SEQUENCE [LARGE SCALE GENOMIC DNA]</scope>
    <source>
        <strain evidence="7">JINMINGXINNONG_FW02</strain>
        <tissue evidence="7">Leaves</tissue>
    </source>
</reference>
<keyword evidence="8" id="KW-1185">Reference proteome</keyword>
<evidence type="ECO:0000256" key="3">
    <source>
        <dbReference type="ARBA" id="ARBA00022989"/>
    </source>
</evidence>
<gene>
    <name evidence="7" type="ORF">VNO80_27382</name>
</gene>
<dbReference type="EMBL" id="JAYMYR010000010">
    <property type="protein sequence ID" value="KAK7335500.1"/>
    <property type="molecule type" value="Genomic_DNA"/>
</dbReference>
<evidence type="ECO:0000256" key="4">
    <source>
        <dbReference type="ARBA" id="ARBA00023136"/>
    </source>
</evidence>
<accession>A0AAN9LGB2</accession>
<feature type="domain" description="Late embryogenesis abundant protein LEA-2 subgroup" evidence="6">
    <location>
        <begin position="120"/>
        <end position="207"/>
    </location>
</feature>
<dbReference type="Proteomes" id="UP001374584">
    <property type="component" value="Unassembled WGS sequence"/>
</dbReference>
<dbReference type="SUPFAM" id="SSF117070">
    <property type="entry name" value="LEA14-like"/>
    <property type="match status" value="1"/>
</dbReference>
<protein>
    <recommendedName>
        <fullName evidence="6">Late embryogenesis abundant protein LEA-2 subgroup domain-containing protein</fullName>
    </recommendedName>
</protein>
<dbReference type="AlphaFoldDB" id="A0AAN9LGB2"/>
<organism evidence="7 8">
    <name type="scientific">Phaseolus coccineus</name>
    <name type="common">Scarlet runner bean</name>
    <name type="synonym">Phaseolus multiflorus</name>
    <dbReference type="NCBI Taxonomy" id="3886"/>
    <lineage>
        <taxon>Eukaryota</taxon>
        <taxon>Viridiplantae</taxon>
        <taxon>Streptophyta</taxon>
        <taxon>Embryophyta</taxon>
        <taxon>Tracheophyta</taxon>
        <taxon>Spermatophyta</taxon>
        <taxon>Magnoliopsida</taxon>
        <taxon>eudicotyledons</taxon>
        <taxon>Gunneridae</taxon>
        <taxon>Pentapetalae</taxon>
        <taxon>rosids</taxon>
        <taxon>fabids</taxon>
        <taxon>Fabales</taxon>
        <taxon>Fabaceae</taxon>
        <taxon>Papilionoideae</taxon>
        <taxon>50 kb inversion clade</taxon>
        <taxon>NPAAA clade</taxon>
        <taxon>indigoferoid/millettioid clade</taxon>
        <taxon>Phaseoleae</taxon>
        <taxon>Phaseolus</taxon>
    </lineage>
</organism>
<evidence type="ECO:0000256" key="5">
    <source>
        <dbReference type="SAM" id="Phobius"/>
    </source>
</evidence>
<dbReference type="GO" id="GO:0098542">
    <property type="term" value="P:defense response to other organism"/>
    <property type="evidence" value="ECO:0007669"/>
    <property type="project" value="InterPro"/>
</dbReference>
<dbReference type="InterPro" id="IPR044839">
    <property type="entry name" value="NDR1-like"/>
</dbReference>
<evidence type="ECO:0000259" key="6">
    <source>
        <dbReference type="Pfam" id="PF03168"/>
    </source>
</evidence>